<sequence>MEEAVRWQPRTSAKVGGTDLHRQAARAHLPPPTPSPVSVYLGARVLPGPERGGRGHSQQSVGSLSARVRSVLRDRERQVHHPYRKSQREPGRQQSEGLRQPHRPFLSRGRLTAARGPLTRGTKPATWSHHDRTRYLHPRVHGVRTPAALGRWSTETVPGSGPRPHVSRSADKGGWLR</sequence>
<protein>
    <submittedName>
        <fullName evidence="2">Uncharacterized protein</fullName>
    </submittedName>
</protein>
<reference evidence="2 3" key="1">
    <citation type="journal article" date="2020" name="Nature">
        <title>Six reference-quality genomes reveal evolution of bat adaptations.</title>
        <authorList>
            <person name="Jebb D."/>
            <person name="Huang Z."/>
            <person name="Pippel M."/>
            <person name="Hughes G.M."/>
            <person name="Lavrichenko K."/>
            <person name="Devanna P."/>
            <person name="Winkler S."/>
            <person name="Jermiin L.S."/>
            <person name="Skirmuntt E.C."/>
            <person name="Katzourakis A."/>
            <person name="Burkitt-Gray L."/>
            <person name="Ray D.A."/>
            <person name="Sullivan K.A.M."/>
            <person name="Roscito J.G."/>
            <person name="Kirilenko B.M."/>
            <person name="Davalos L.M."/>
            <person name="Corthals A.P."/>
            <person name="Power M.L."/>
            <person name="Jones G."/>
            <person name="Ransome R.D."/>
            <person name="Dechmann D.K.N."/>
            <person name="Locatelli A.G."/>
            <person name="Puechmaille S.J."/>
            <person name="Fedrigo O."/>
            <person name="Jarvis E.D."/>
            <person name="Hiller M."/>
            <person name="Vernes S.C."/>
            <person name="Myers E.W."/>
            <person name="Teeling E.C."/>
        </authorList>
    </citation>
    <scope>NUCLEOTIDE SEQUENCE [LARGE SCALE GENOMIC DNA]</scope>
    <source>
        <strain evidence="2">MRhiFer1</strain>
        <tissue evidence="2">Lung</tissue>
    </source>
</reference>
<dbReference type="EMBL" id="JACAGC010000022">
    <property type="protein sequence ID" value="KAF6288372.1"/>
    <property type="molecule type" value="Genomic_DNA"/>
</dbReference>
<gene>
    <name evidence="2" type="ORF">mRhiFer1_009107</name>
</gene>
<proteinExistence type="predicted"/>
<feature type="region of interest" description="Disordered" evidence="1">
    <location>
        <begin position="1"/>
        <end position="133"/>
    </location>
</feature>
<evidence type="ECO:0000313" key="2">
    <source>
        <dbReference type="EMBL" id="KAF6288372.1"/>
    </source>
</evidence>
<evidence type="ECO:0000313" key="3">
    <source>
        <dbReference type="Proteomes" id="UP000585614"/>
    </source>
</evidence>
<accession>A0A7J7SIV0</accession>
<dbReference type="Proteomes" id="UP000585614">
    <property type="component" value="Unassembled WGS sequence"/>
</dbReference>
<name>A0A7J7SIV0_RHIFE</name>
<evidence type="ECO:0000256" key="1">
    <source>
        <dbReference type="SAM" id="MobiDB-lite"/>
    </source>
</evidence>
<dbReference type="AlphaFoldDB" id="A0A7J7SIV0"/>
<organism evidence="2 3">
    <name type="scientific">Rhinolophus ferrumequinum</name>
    <name type="common">Greater horseshoe bat</name>
    <dbReference type="NCBI Taxonomy" id="59479"/>
    <lineage>
        <taxon>Eukaryota</taxon>
        <taxon>Metazoa</taxon>
        <taxon>Chordata</taxon>
        <taxon>Craniata</taxon>
        <taxon>Vertebrata</taxon>
        <taxon>Euteleostomi</taxon>
        <taxon>Mammalia</taxon>
        <taxon>Eutheria</taxon>
        <taxon>Laurasiatheria</taxon>
        <taxon>Chiroptera</taxon>
        <taxon>Yinpterochiroptera</taxon>
        <taxon>Rhinolophoidea</taxon>
        <taxon>Rhinolophidae</taxon>
        <taxon>Rhinolophinae</taxon>
        <taxon>Rhinolophus</taxon>
    </lineage>
</organism>
<feature type="region of interest" description="Disordered" evidence="1">
    <location>
        <begin position="149"/>
        <end position="177"/>
    </location>
</feature>
<comment type="caution">
    <text evidence="2">The sequence shown here is derived from an EMBL/GenBank/DDBJ whole genome shotgun (WGS) entry which is preliminary data.</text>
</comment>